<dbReference type="Gene3D" id="2.60.40.1180">
    <property type="entry name" value="Golgi alpha-mannosidase II"/>
    <property type="match status" value="1"/>
</dbReference>
<feature type="chain" id="PRO_5002026946" evidence="5">
    <location>
        <begin position="17"/>
        <end position="1032"/>
    </location>
</feature>
<evidence type="ECO:0000313" key="7">
    <source>
        <dbReference type="EMBL" id="AIG56379.1"/>
    </source>
</evidence>
<keyword evidence="3 5" id="KW-0732">Signal</keyword>
<dbReference type="Pfam" id="PF00128">
    <property type="entry name" value="Alpha-amylase"/>
    <property type="match status" value="2"/>
</dbReference>
<dbReference type="InterPro" id="IPR006047">
    <property type="entry name" value="GH13_cat_dom"/>
</dbReference>
<evidence type="ECO:0000259" key="6">
    <source>
        <dbReference type="SMART" id="SM00642"/>
    </source>
</evidence>
<dbReference type="OrthoDB" id="1740265at2759"/>
<dbReference type="Proteomes" id="UP000243579">
    <property type="component" value="Unassembled WGS sequence"/>
</dbReference>
<dbReference type="SMART" id="SM00642">
    <property type="entry name" value="Aamy"/>
    <property type="match status" value="1"/>
</dbReference>
<evidence type="ECO:0000256" key="5">
    <source>
        <dbReference type="SAM" id="SignalP"/>
    </source>
</evidence>
<dbReference type="EMBL" id="JNBR01002051">
    <property type="protein sequence ID" value="OQR83869.1"/>
    <property type="molecule type" value="Genomic_DNA"/>
</dbReference>
<evidence type="ECO:0000256" key="4">
    <source>
        <dbReference type="SAM" id="MobiDB-lite"/>
    </source>
</evidence>
<protein>
    <submittedName>
        <fullName evidence="8">Alpha-amylase</fullName>
    </submittedName>
    <submittedName>
        <fullName evidence="7">Secreted protein</fullName>
    </submittedName>
</protein>
<comment type="cofactor">
    <cofactor evidence="1">
        <name>Ca(2+)</name>
        <dbReference type="ChEBI" id="CHEBI:29108"/>
    </cofactor>
</comment>
<evidence type="ECO:0000256" key="2">
    <source>
        <dbReference type="ARBA" id="ARBA00022723"/>
    </source>
</evidence>
<dbReference type="SUPFAM" id="SSF51445">
    <property type="entry name" value="(Trans)glycosidases"/>
    <property type="match status" value="2"/>
</dbReference>
<dbReference type="GO" id="GO:0004556">
    <property type="term" value="F:alpha-amylase activity"/>
    <property type="evidence" value="ECO:0007669"/>
    <property type="project" value="TreeGrafter"/>
</dbReference>
<dbReference type="CDD" id="cd11319">
    <property type="entry name" value="AmyAc_euk_AmyA"/>
    <property type="match status" value="1"/>
</dbReference>
<name>A0A0A7CPK9_ACHHY</name>
<dbReference type="Gene3D" id="3.20.20.80">
    <property type="entry name" value="Glycosidases"/>
    <property type="match status" value="2"/>
</dbReference>
<evidence type="ECO:0000256" key="1">
    <source>
        <dbReference type="ARBA" id="ARBA00001913"/>
    </source>
</evidence>
<dbReference type="AlphaFoldDB" id="A0A0A7CPK9"/>
<feature type="domain" description="Glycosyl hydrolase family 13 catalytic" evidence="6">
    <location>
        <begin position="604"/>
        <end position="940"/>
    </location>
</feature>
<dbReference type="PANTHER" id="PTHR10357">
    <property type="entry name" value="ALPHA-AMYLASE FAMILY MEMBER"/>
    <property type="match status" value="1"/>
</dbReference>
<keyword evidence="2" id="KW-0479">Metal-binding</keyword>
<dbReference type="STRING" id="1202772.A0A0A7CPK9"/>
<sequence>MRIGLIGAVLVTAVAGAANPIIYEISTRPWLYELSIKYNRPISLSDPAAVALIQKELLALQAAYRPDYIWMMGVWELGAYGLNLDRTTKQAEFNTILPGYANEDVIGSPYAVANYTCNPSIGSDADLRSLKTFLNSHGMKLMLDFVPNHVAVDHPWTCSHPEYLLPIDQANLGAHSCAKGPSVKPPCQASRKFYTGGDYWNSGWTDTVQLNYWNPALRAAQIDTLRHIASLADGIRCDMAMSVLNREIALAWVKDDLNWECTTGSQGRMPDVYANNPPTTEFWADAITALRKSHPDLLLMAENYNYGFTPTPEDVYLQSLGFDLTYDMDALKKLTQTPIGTGQNDFLNLVRGHGSYAKSVHFVENHDDNRAAGTMFNFKASAARAGAAAVATLPGAKLFFHGQFDCNPNRLSVQLRRGVKWAPDAYCNTWFQDLLATLADDVHQKGSWQGAMSAPYSTPDGSNVVAWKWKYNCTERLVVVNFRDAWSNVNVPLLFPNIANKSTLVVVTERLLGAGLTTKRSWTLPVKQLESTGLSVVLSNFDSQIFDYSICPPASPITTPTSAPTTTLAPATPTTTPVSAKPTVPANASSDRGPAAWKKRSVYQVLTDRFAGSKAATCTDLSTYCGGTFRGLQANLPYIKGMGFDAIWISPVVANSPGGYHGYWTQNFEAINEYFGTPADLKALIAAAHALDIWVMVDVVANHVAPVGNDFSSIYPFNQSAHYHADCAISNWANQTQVETCRLAGLPDLDQSHPFVRKYLLSWIRNLVTEYGFDGVRVDTVPEIAKDFWVEFNAAAAVFQVGEVFNGDPAYVGGYQPALTSLLNYPMSFTISDVFGKGYGMGGLKSRYDGEIGAFSDLDALGSFVDNHDNPRFLFNFPGKHAQLRAATIFSLTARGIPFVYYGTEQYYAGGVDPANREPLWPTMNTNSDFYKLIAVVNAQRKASQIWNTPWVERYSSNNFYSYSRGQFLVALTNTNAQQHFKVSYHPFKDGEVVCNIFWPKDDCQTVSGGVDIYLNDGESKIYVLKSALALV</sequence>
<proteinExistence type="predicted"/>
<keyword evidence="9" id="KW-1185">Reference proteome</keyword>
<organism evidence="7">
    <name type="scientific">Achlya hypogyna</name>
    <name type="common">Oomycete</name>
    <name type="synonym">Protoachlya hypogyna</name>
    <dbReference type="NCBI Taxonomy" id="1202772"/>
    <lineage>
        <taxon>Eukaryota</taxon>
        <taxon>Sar</taxon>
        <taxon>Stramenopiles</taxon>
        <taxon>Oomycota</taxon>
        <taxon>Saprolegniomycetes</taxon>
        <taxon>Saprolegniales</taxon>
        <taxon>Achlyaceae</taxon>
        <taxon>Achlya</taxon>
    </lineage>
</organism>
<feature type="signal peptide" evidence="5">
    <location>
        <begin position="1"/>
        <end position="16"/>
    </location>
</feature>
<dbReference type="PANTHER" id="PTHR10357:SF215">
    <property type="entry name" value="ALPHA-AMYLASE 1"/>
    <property type="match status" value="1"/>
</dbReference>
<reference evidence="7 9" key="1">
    <citation type="journal article" date="2014" name="Genome Biol. Evol.">
        <title>The secreted proteins of Achlya hypogyna and Thraustotheca clavata identify the ancestral oomycete secretome and reveal gene acquisitions by horizontal gene transfer.</title>
        <authorList>
            <person name="Misner I."/>
            <person name="Blouin N."/>
            <person name="Leonard G."/>
            <person name="Richards T.A."/>
            <person name="Lane C.E."/>
        </authorList>
    </citation>
    <scope>NUCLEOTIDE SEQUENCE</scope>
    <source>
        <strain evidence="7 9">ATCC 48635</strain>
    </source>
</reference>
<evidence type="ECO:0000256" key="3">
    <source>
        <dbReference type="ARBA" id="ARBA00022729"/>
    </source>
</evidence>
<dbReference type="GO" id="GO:0009313">
    <property type="term" value="P:oligosaccharide catabolic process"/>
    <property type="evidence" value="ECO:0007669"/>
    <property type="project" value="TreeGrafter"/>
</dbReference>
<feature type="compositionally biased region" description="Low complexity" evidence="4">
    <location>
        <begin position="559"/>
        <end position="586"/>
    </location>
</feature>
<accession>A0A0A7CPK9</accession>
<dbReference type="InterPro" id="IPR013780">
    <property type="entry name" value="Glyco_hydro_b"/>
</dbReference>
<dbReference type="InterPro" id="IPR017853">
    <property type="entry name" value="GH"/>
</dbReference>
<dbReference type="EMBL" id="KM038918">
    <property type="protein sequence ID" value="AIG56379.1"/>
    <property type="molecule type" value="Genomic_DNA"/>
</dbReference>
<evidence type="ECO:0000313" key="8">
    <source>
        <dbReference type="EMBL" id="OQR83869.1"/>
    </source>
</evidence>
<gene>
    <name evidence="8" type="ORF">ACHHYP_14189</name>
</gene>
<feature type="region of interest" description="Disordered" evidence="4">
    <location>
        <begin position="559"/>
        <end position="593"/>
    </location>
</feature>
<evidence type="ECO:0000313" key="9">
    <source>
        <dbReference type="Proteomes" id="UP000243579"/>
    </source>
</evidence>